<evidence type="ECO:0000313" key="13">
    <source>
        <dbReference type="Proteomes" id="UP000011087"/>
    </source>
</evidence>
<comment type="function">
    <text evidence="8">The glycine cleavage system catalyzes the degradation of glycine.</text>
</comment>
<dbReference type="GeneID" id="17297326"/>
<dbReference type="InterPro" id="IPR006222">
    <property type="entry name" value="GCVT_N"/>
</dbReference>
<dbReference type="GO" id="GO:0008483">
    <property type="term" value="F:transaminase activity"/>
    <property type="evidence" value="ECO:0007669"/>
    <property type="project" value="UniProtKB-KW"/>
</dbReference>
<keyword evidence="3 8" id="KW-0032">Aminotransferase</keyword>
<evidence type="ECO:0000313" key="12">
    <source>
        <dbReference type="EnsemblProtists" id="EKX40705"/>
    </source>
</evidence>
<reference evidence="11 13" key="1">
    <citation type="journal article" date="2012" name="Nature">
        <title>Algal genomes reveal evolutionary mosaicism and the fate of nucleomorphs.</title>
        <authorList>
            <consortium name="DOE Joint Genome Institute"/>
            <person name="Curtis B.A."/>
            <person name="Tanifuji G."/>
            <person name="Burki F."/>
            <person name="Gruber A."/>
            <person name="Irimia M."/>
            <person name="Maruyama S."/>
            <person name="Arias M.C."/>
            <person name="Ball S.G."/>
            <person name="Gile G.H."/>
            <person name="Hirakawa Y."/>
            <person name="Hopkins J.F."/>
            <person name="Kuo A."/>
            <person name="Rensing S.A."/>
            <person name="Schmutz J."/>
            <person name="Symeonidi A."/>
            <person name="Elias M."/>
            <person name="Eveleigh R.J."/>
            <person name="Herman E.K."/>
            <person name="Klute M.J."/>
            <person name="Nakayama T."/>
            <person name="Obornik M."/>
            <person name="Reyes-Prieto A."/>
            <person name="Armbrust E.V."/>
            <person name="Aves S.J."/>
            <person name="Beiko R.G."/>
            <person name="Coutinho P."/>
            <person name="Dacks J.B."/>
            <person name="Durnford D.G."/>
            <person name="Fast N.M."/>
            <person name="Green B.R."/>
            <person name="Grisdale C.J."/>
            <person name="Hempel F."/>
            <person name="Henrissat B."/>
            <person name="Hoppner M.P."/>
            <person name="Ishida K."/>
            <person name="Kim E."/>
            <person name="Koreny L."/>
            <person name="Kroth P.G."/>
            <person name="Liu Y."/>
            <person name="Malik S.B."/>
            <person name="Maier U.G."/>
            <person name="McRose D."/>
            <person name="Mock T."/>
            <person name="Neilson J.A."/>
            <person name="Onodera N.T."/>
            <person name="Poole A.M."/>
            <person name="Pritham E.J."/>
            <person name="Richards T.A."/>
            <person name="Rocap G."/>
            <person name="Roy S.W."/>
            <person name="Sarai C."/>
            <person name="Schaack S."/>
            <person name="Shirato S."/>
            <person name="Slamovits C.H."/>
            <person name="Spencer D.F."/>
            <person name="Suzuki S."/>
            <person name="Worden A.Z."/>
            <person name="Zauner S."/>
            <person name="Barry K."/>
            <person name="Bell C."/>
            <person name="Bharti A.K."/>
            <person name="Crow J.A."/>
            <person name="Grimwood J."/>
            <person name="Kramer R."/>
            <person name="Lindquist E."/>
            <person name="Lucas S."/>
            <person name="Salamov A."/>
            <person name="McFadden G.I."/>
            <person name="Lane C.E."/>
            <person name="Keeling P.J."/>
            <person name="Gray M.W."/>
            <person name="Grigoriev I.V."/>
            <person name="Archibald J.M."/>
        </authorList>
    </citation>
    <scope>NUCLEOTIDE SEQUENCE</scope>
    <source>
        <strain evidence="11 13">CCMP2712</strain>
    </source>
</reference>
<dbReference type="GO" id="GO:0004047">
    <property type="term" value="F:aminomethyltransferase activity"/>
    <property type="evidence" value="ECO:0007669"/>
    <property type="project" value="UniProtKB-EC"/>
</dbReference>
<gene>
    <name evidence="11" type="ORF">GUITHDRAFT_154060</name>
</gene>
<dbReference type="Gene3D" id="4.10.1250.10">
    <property type="entry name" value="Aminomethyltransferase fragment"/>
    <property type="match status" value="1"/>
</dbReference>
<name>L1IXZ8_GUITC</name>
<dbReference type="EMBL" id="JH993029">
    <property type="protein sequence ID" value="EKX40705.1"/>
    <property type="molecule type" value="Genomic_DNA"/>
</dbReference>
<keyword evidence="4 8" id="KW-0808">Transferase</keyword>
<dbReference type="OMA" id="MPVQYPA"/>
<keyword evidence="13" id="KW-1185">Reference proteome</keyword>
<dbReference type="PANTHER" id="PTHR43757">
    <property type="entry name" value="AMINOMETHYLTRANSFERASE"/>
    <property type="match status" value="1"/>
</dbReference>
<sequence length="414" mass="45314">MLVVRSKMLGFATNTFRTARTVGIRFASTSNLKKTLIYDEHIKLGGQMVDFADWAMPVQYKDHPKADSIINSVKHVRTKTGLFDVSHMCSLRWRGKDAIAFLESVTVADIENLAMGKGTLSVIPNENGGIIDDTMITKTSDEKGDHIYQVINAGCAVKDLEFFKQKLGKFGGDVSMEVQWEDRGLYALQGPEAVKVMQRLIPVYDFKYMNFGDAQNMVMDGMQIFVARCGYTGEDGFEIFVPGENAVKLWRKLIDQPEVHPAGLGARDTLRLEAGLCLYGHDIDDTTTPTMAGLSWTVGKGRREPGARPFTGSDTILKQVAEGPKSVPKMRVGIMSTGAPAREGAEISLPSGEVVGKVTSGAVSPILKQNIAMGYINRPHNKTGTEVVVTVRGKSNPGTVVKMPFVPTQYYKAP</sequence>
<comment type="similarity">
    <text evidence="1 8">Belongs to the GcvT family.</text>
</comment>
<dbReference type="NCBIfam" id="TIGR00528">
    <property type="entry name" value="gcvT"/>
    <property type="match status" value="1"/>
</dbReference>
<dbReference type="InterPro" id="IPR006223">
    <property type="entry name" value="GcvT"/>
</dbReference>
<dbReference type="Gene3D" id="2.40.30.110">
    <property type="entry name" value="Aminomethyltransferase beta-barrel domains"/>
    <property type="match status" value="1"/>
</dbReference>
<reference evidence="12" key="3">
    <citation type="submission" date="2016-03" db="UniProtKB">
        <authorList>
            <consortium name="EnsemblProtists"/>
        </authorList>
    </citation>
    <scope>IDENTIFICATION</scope>
</reference>
<evidence type="ECO:0000256" key="8">
    <source>
        <dbReference type="RuleBase" id="RU003981"/>
    </source>
</evidence>
<keyword evidence="8" id="KW-0496">Mitochondrion</keyword>
<dbReference type="KEGG" id="gtt:GUITHDRAFT_154060"/>
<comment type="subunit">
    <text evidence="8">The glycine cleavage system is composed of four proteins: P, T, L and H.</text>
</comment>
<dbReference type="Pfam" id="PF08669">
    <property type="entry name" value="GCV_T_C"/>
    <property type="match status" value="1"/>
</dbReference>
<dbReference type="AlphaFoldDB" id="L1IXZ8"/>
<dbReference type="FunFam" id="3.30.70.1400:FF:000001">
    <property type="entry name" value="Aminomethyltransferase"/>
    <property type="match status" value="1"/>
</dbReference>
<feature type="binding site" evidence="7">
    <location>
        <position position="238"/>
    </location>
    <ligand>
        <name>substrate</name>
    </ligand>
</feature>
<dbReference type="GO" id="GO:0005960">
    <property type="term" value="C:glycine cleavage complex"/>
    <property type="evidence" value="ECO:0007669"/>
    <property type="project" value="InterPro"/>
</dbReference>
<dbReference type="EnsemblProtists" id="EKX40705">
    <property type="protein sequence ID" value="EKX40705"/>
    <property type="gene ID" value="GUITHDRAFT_154060"/>
</dbReference>
<dbReference type="NCBIfam" id="NF001567">
    <property type="entry name" value="PRK00389.1"/>
    <property type="match status" value="1"/>
</dbReference>
<dbReference type="GO" id="GO:0005739">
    <property type="term" value="C:mitochondrion"/>
    <property type="evidence" value="ECO:0007669"/>
    <property type="project" value="UniProtKB-SubCell"/>
</dbReference>
<dbReference type="EC" id="2.1.2.10" evidence="2 8"/>
<dbReference type="Pfam" id="PF01571">
    <property type="entry name" value="GCV_T"/>
    <property type="match status" value="1"/>
</dbReference>
<evidence type="ECO:0000256" key="1">
    <source>
        <dbReference type="ARBA" id="ARBA00008609"/>
    </source>
</evidence>
<dbReference type="PIRSF" id="PIRSF006487">
    <property type="entry name" value="GcvT"/>
    <property type="match status" value="1"/>
</dbReference>
<evidence type="ECO:0000313" key="11">
    <source>
        <dbReference type="EMBL" id="EKX40705.1"/>
    </source>
</evidence>
<dbReference type="STRING" id="905079.L1IXZ8"/>
<proteinExistence type="inferred from homology"/>
<dbReference type="GO" id="GO:0006546">
    <property type="term" value="P:glycine catabolic process"/>
    <property type="evidence" value="ECO:0007669"/>
    <property type="project" value="InterPro"/>
</dbReference>
<keyword evidence="8" id="KW-0809">Transit peptide</keyword>
<comment type="subcellular location">
    <subcellularLocation>
        <location evidence="8">Mitochondrion</location>
    </subcellularLocation>
</comment>
<dbReference type="PaxDb" id="55529-EKX40705"/>
<dbReference type="HOGENOM" id="CLU_007884_10_0_1"/>
<dbReference type="OrthoDB" id="10263536at2759"/>
<reference evidence="13" key="2">
    <citation type="submission" date="2012-11" db="EMBL/GenBank/DDBJ databases">
        <authorList>
            <person name="Kuo A."/>
            <person name="Curtis B.A."/>
            <person name="Tanifuji G."/>
            <person name="Burki F."/>
            <person name="Gruber A."/>
            <person name="Irimia M."/>
            <person name="Maruyama S."/>
            <person name="Arias M.C."/>
            <person name="Ball S.G."/>
            <person name="Gile G.H."/>
            <person name="Hirakawa Y."/>
            <person name="Hopkins J.F."/>
            <person name="Rensing S.A."/>
            <person name="Schmutz J."/>
            <person name="Symeonidi A."/>
            <person name="Elias M."/>
            <person name="Eveleigh R.J."/>
            <person name="Herman E.K."/>
            <person name="Klute M.J."/>
            <person name="Nakayama T."/>
            <person name="Obornik M."/>
            <person name="Reyes-Prieto A."/>
            <person name="Armbrust E.V."/>
            <person name="Aves S.J."/>
            <person name="Beiko R.G."/>
            <person name="Coutinho P."/>
            <person name="Dacks J.B."/>
            <person name="Durnford D.G."/>
            <person name="Fast N.M."/>
            <person name="Green B.R."/>
            <person name="Grisdale C."/>
            <person name="Hempe F."/>
            <person name="Henrissat B."/>
            <person name="Hoppner M.P."/>
            <person name="Ishida K.-I."/>
            <person name="Kim E."/>
            <person name="Koreny L."/>
            <person name="Kroth P.G."/>
            <person name="Liu Y."/>
            <person name="Malik S.-B."/>
            <person name="Maier U.G."/>
            <person name="McRose D."/>
            <person name="Mock T."/>
            <person name="Neilson J.A."/>
            <person name="Onodera N.T."/>
            <person name="Poole A.M."/>
            <person name="Pritham E.J."/>
            <person name="Richards T.A."/>
            <person name="Rocap G."/>
            <person name="Roy S.W."/>
            <person name="Sarai C."/>
            <person name="Schaack S."/>
            <person name="Shirato S."/>
            <person name="Slamovits C.H."/>
            <person name="Spencer D.F."/>
            <person name="Suzuki S."/>
            <person name="Worden A.Z."/>
            <person name="Zauner S."/>
            <person name="Barry K."/>
            <person name="Bell C."/>
            <person name="Bharti A.K."/>
            <person name="Crow J.A."/>
            <person name="Grimwood J."/>
            <person name="Kramer R."/>
            <person name="Lindquist E."/>
            <person name="Lucas S."/>
            <person name="Salamov A."/>
            <person name="McFadden G.I."/>
            <person name="Lane C.E."/>
            <person name="Keeling P.J."/>
            <person name="Gray M.W."/>
            <person name="Grigoriev I.V."/>
            <person name="Archibald J.M."/>
        </authorList>
    </citation>
    <scope>NUCLEOTIDE SEQUENCE</scope>
    <source>
        <strain evidence="13">CCMP2712</strain>
    </source>
</reference>
<evidence type="ECO:0000256" key="6">
    <source>
        <dbReference type="ARBA" id="ARBA00047665"/>
    </source>
</evidence>
<protein>
    <recommendedName>
        <fullName evidence="2 8">Aminomethyltransferase</fullName>
        <ecNumber evidence="2 8">2.1.2.10</ecNumber>
    </recommendedName>
    <alternativeName>
        <fullName evidence="5 8">Glycine cleavage system T protein</fullName>
    </alternativeName>
</protein>
<dbReference type="Gene3D" id="3.30.70.1400">
    <property type="entry name" value="Aminomethyltransferase beta-barrel domains"/>
    <property type="match status" value="1"/>
</dbReference>
<evidence type="ECO:0000256" key="7">
    <source>
        <dbReference type="PIRSR" id="PIRSR006487-1"/>
    </source>
</evidence>
<dbReference type="InterPro" id="IPR029043">
    <property type="entry name" value="GcvT/YgfZ_C"/>
</dbReference>
<evidence type="ECO:0000259" key="10">
    <source>
        <dbReference type="Pfam" id="PF08669"/>
    </source>
</evidence>
<dbReference type="InterPro" id="IPR013977">
    <property type="entry name" value="GcvT_C"/>
</dbReference>
<accession>L1IXZ8</accession>
<evidence type="ECO:0000259" key="9">
    <source>
        <dbReference type="Pfam" id="PF01571"/>
    </source>
</evidence>
<dbReference type="InterPro" id="IPR027266">
    <property type="entry name" value="TrmE/GcvT-like"/>
</dbReference>
<comment type="catalytic activity">
    <reaction evidence="6 8">
        <text>N(6)-[(R)-S(8)-aminomethyldihydrolipoyl]-L-lysyl-[protein] + (6S)-5,6,7,8-tetrahydrofolate = N(6)-[(R)-dihydrolipoyl]-L-lysyl-[protein] + (6R)-5,10-methylene-5,6,7,8-tetrahydrofolate + NH4(+)</text>
        <dbReference type="Rhea" id="RHEA:16945"/>
        <dbReference type="Rhea" id="RHEA-COMP:10475"/>
        <dbReference type="Rhea" id="RHEA-COMP:10492"/>
        <dbReference type="ChEBI" id="CHEBI:15636"/>
        <dbReference type="ChEBI" id="CHEBI:28938"/>
        <dbReference type="ChEBI" id="CHEBI:57453"/>
        <dbReference type="ChEBI" id="CHEBI:83100"/>
        <dbReference type="ChEBI" id="CHEBI:83143"/>
        <dbReference type="EC" id="2.1.2.10"/>
    </reaction>
</comment>
<evidence type="ECO:0000256" key="2">
    <source>
        <dbReference type="ARBA" id="ARBA00012616"/>
    </source>
</evidence>
<dbReference type="Gene3D" id="3.30.1360.120">
    <property type="entry name" value="Probable tRNA modification gtpase trme, domain 1"/>
    <property type="match status" value="1"/>
</dbReference>
<dbReference type="eggNOG" id="KOG2770">
    <property type="taxonomic scope" value="Eukaryota"/>
</dbReference>
<feature type="domain" description="Aminomethyltransferase C-terminal" evidence="10">
    <location>
        <begin position="331"/>
        <end position="406"/>
    </location>
</feature>
<feature type="domain" description="GCVT N-terminal" evidence="9">
    <location>
        <begin position="37"/>
        <end position="300"/>
    </location>
</feature>
<dbReference type="SUPFAM" id="SSF103025">
    <property type="entry name" value="Folate-binding domain"/>
    <property type="match status" value="1"/>
</dbReference>
<evidence type="ECO:0000256" key="4">
    <source>
        <dbReference type="ARBA" id="ARBA00022679"/>
    </source>
</evidence>
<dbReference type="RefSeq" id="XP_005827685.1">
    <property type="nucleotide sequence ID" value="XM_005827628.1"/>
</dbReference>
<evidence type="ECO:0000256" key="3">
    <source>
        <dbReference type="ARBA" id="ARBA00022576"/>
    </source>
</evidence>
<dbReference type="FunFam" id="2.40.30.110:FF:000002">
    <property type="entry name" value="Aminomethyltransferase"/>
    <property type="match status" value="1"/>
</dbReference>
<dbReference type="Proteomes" id="UP000011087">
    <property type="component" value="Unassembled WGS sequence"/>
</dbReference>
<dbReference type="SUPFAM" id="SSF101790">
    <property type="entry name" value="Aminomethyltransferase beta-barrel domain"/>
    <property type="match status" value="1"/>
</dbReference>
<evidence type="ECO:0000256" key="5">
    <source>
        <dbReference type="ARBA" id="ARBA00031395"/>
    </source>
</evidence>
<organism evidence="11">
    <name type="scientific">Guillardia theta (strain CCMP2712)</name>
    <name type="common">Cryptophyte</name>
    <dbReference type="NCBI Taxonomy" id="905079"/>
    <lineage>
        <taxon>Eukaryota</taxon>
        <taxon>Cryptophyceae</taxon>
        <taxon>Pyrenomonadales</taxon>
        <taxon>Geminigeraceae</taxon>
        <taxon>Guillardia</taxon>
    </lineage>
</organism>
<dbReference type="InterPro" id="IPR028896">
    <property type="entry name" value="GcvT/YgfZ/DmdA"/>
</dbReference>
<dbReference type="PANTHER" id="PTHR43757:SF2">
    <property type="entry name" value="AMINOMETHYLTRANSFERASE, MITOCHONDRIAL"/>
    <property type="match status" value="1"/>
</dbReference>